<sequence length="146" mass="15737">MIASPSQRSAARASIGLALLIAVRLIHAAELCEPADLGCAIFNGQHAIPAHLRDDDRPLPTWTTRCVNCHTQADPAATFAPPLTAGNLLDAKSRRGGPPSRYDPTTFCRALKDGVDPASVVLRKSMPHYQISDAECAALWRFVTNH</sequence>
<keyword evidence="3" id="KW-1185">Reference proteome</keyword>
<organism evidence="2 3">
    <name type="scientific">Paraburkholderia haematera</name>
    <dbReference type="NCBI Taxonomy" id="2793077"/>
    <lineage>
        <taxon>Bacteria</taxon>
        <taxon>Pseudomonadati</taxon>
        <taxon>Pseudomonadota</taxon>
        <taxon>Betaproteobacteria</taxon>
        <taxon>Burkholderiales</taxon>
        <taxon>Burkholderiaceae</taxon>
        <taxon>Paraburkholderia</taxon>
    </lineage>
</organism>
<dbReference type="Gene3D" id="1.10.760.10">
    <property type="entry name" value="Cytochrome c-like domain"/>
    <property type="match status" value="1"/>
</dbReference>
<feature type="signal peptide" evidence="1">
    <location>
        <begin position="1"/>
        <end position="28"/>
    </location>
</feature>
<dbReference type="RefSeq" id="WP_211609321.1">
    <property type="nucleotide sequence ID" value="NZ_CAJNBK010000001.1"/>
</dbReference>
<evidence type="ECO:0008006" key="4">
    <source>
        <dbReference type="Google" id="ProtNLM"/>
    </source>
</evidence>
<evidence type="ECO:0000313" key="3">
    <source>
        <dbReference type="Proteomes" id="UP000672526"/>
    </source>
</evidence>
<keyword evidence="1" id="KW-0732">Signal</keyword>
<dbReference type="Proteomes" id="UP000672526">
    <property type="component" value="Unassembled WGS sequence"/>
</dbReference>
<name>A0ABM8QGL1_9BURK</name>
<proteinExistence type="predicted"/>
<comment type="caution">
    <text evidence="2">The sequence shown here is derived from an EMBL/GenBank/DDBJ whole genome shotgun (WGS) entry which is preliminary data.</text>
</comment>
<dbReference type="SUPFAM" id="SSF46626">
    <property type="entry name" value="Cytochrome c"/>
    <property type="match status" value="1"/>
</dbReference>
<protein>
    <recommendedName>
        <fullName evidence="4">Cytochrome c domain-containing protein</fullName>
    </recommendedName>
</protein>
<gene>
    <name evidence="2" type="ORF">R69888_00454</name>
</gene>
<dbReference type="InterPro" id="IPR036909">
    <property type="entry name" value="Cyt_c-like_dom_sf"/>
</dbReference>
<dbReference type="EMBL" id="CAJNBK010000001">
    <property type="protein sequence ID" value="CAE6695641.1"/>
    <property type="molecule type" value="Genomic_DNA"/>
</dbReference>
<feature type="chain" id="PRO_5046766948" description="Cytochrome c domain-containing protein" evidence="1">
    <location>
        <begin position="29"/>
        <end position="146"/>
    </location>
</feature>
<reference evidence="2 3" key="1">
    <citation type="submission" date="2021-02" db="EMBL/GenBank/DDBJ databases">
        <authorList>
            <person name="Vanwijnsberghe S."/>
        </authorList>
    </citation>
    <scope>NUCLEOTIDE SEQUENCE [LARGE SCALE GENOMIC DNA]</scope>
    <source>
        <strain evidence="2 3">LMG 31837</strain>
    </source>
</reference>
<accession>A0ABM8QGL1</accession>
<evidence type="ECO:0000256" key="1">
    <source>
        <dbReference type="SAM" id="SignalP"/>
    </source>
</evidence>
<evidence type="ECO:0000313" key="2">
    <source>
        <dbReference type="EMBL" id="CAE6695641.1"/>
    </source>
</evidence>